<dbReference type="PROSITE" id="PS00068">
    <property type="entry name" value="MDH"/>
    <property type="match status" value="1"/>
</dbReference>
<comment type="subunit">
    <text evidence="2">Homodimer.</text>
</comment>
<dbReference type="InterPro" id="IPR036291">
    <property type="entry name" value="NAD(P)-bd_dom_sf"/>
</dbReference>
<dbReference type="EC" id="1.1.1.37" evidence="7"/>
<dbReference type="Pfam" id="PF02866">
    <property type="entry name" value="Ldh_1_C"/>
    <property type="match status" value="1"/>
</dbReference>
<evidence type="ECO:0000313" key="10">
    <source>
        <dbReference type="EMBL" id="KAK1346926.1"/>
    </source>
</evidence>
<dbReference type="SUPFAM" id="SSF56327">
    <property type="entry name" value="LDH C-terminal domain-like"/>
    <property type="match status" value="1"/>
</dbReference>
<accession>A0AA40ICV7</accession>
<keyword evidence="3 7" id="KW-0816">Tricarboxylic acid cycle</keyword>
<comment type="catalytic activity">
    <reaction evidence="7">
        <text>(S)-malate + NAD(+) = oxaloacetate + NADH + H(+)</text>
        <dbReference type="Rhea" id="RHEA:21432"/>
        <dbReference type="ChEBI" id="CHEBI:15378"/>
        <dbReference type="ChEBI" id="CHEBI:15589"/>
        <dbReference type="ChEBI" id="CHEBI:16452"/>
        <dbReference type="ChEBI" id="CHEBI:57540"/>
        <dbReference type="ChEBI" id="CHEBI:57945"/>
        <dbReference type="EC" id="1.1.1.37"/>
    </reaction>
</comment>
<evidence type="ECO:0000313" key="11">
    <source>
        <dbReference type="Proteomes" id="UP001177744"/>
    </source>
</evidence>
<dbReference type="Pfam" id="PF00056">
    <property type="entry name" value="Ldh_1_N"/>
    <property type="match status" value="1"/>
</dbReference>
<evidence type="ECO:0000256" key="1">
    <source>
        <dbReference type="ARBA" id="ARBA00008824"/>
    </source>
</evidence>
<dbReference type="AlphaFoldDB" id="A0AA40ICV7"/>
<dbReference type="GO" id="GO:0006108">
    <property type="term" value="P:malate metabolic process"/>
    <property type="evidence" value="ECO:0007669"/>
    <property type="project" value="InterPro"/>
</dbReference>
<dbReference type="InterPro" id="IPR001252">
    <property type="entry name" value="Malate_DH_AS"/>
</dbReference>
<dbReference type="GO" id="GO:0005739">
    <property type="term" value="C:mitochondrion"/>
    <property type="evidence" value="ECO:0007669"/>
    <property type="project" value="TreeGrafter"/>
</dbReference>
<dbReference type="SUPFAM" id="SSF51735">
    <property type="entry name" value="NAD(P)-binding Rossmann-fold domains"/>
    <property type="match status" value="1"/>
</dbReference>
<evidence type="ECO:0000256" key="3">
    <source>
        <dbReference type="ARBA" id="ARBA00022532"/>
    </source>
</evidence>
<dbReference type="GO" id="GO:0006099">
    <property type="term" value="P:tricarboxylic acid cycle"/>
    <property type="evidence" value="ECO:0007669"/>
    <property type="project" value="UniProtKB-KW"/>
</dbReference>
<dbReference type="Gene3D" id="3.40.50.720">
    <property type="entry name" value="NAD(P)-binding Rossmann-like Domain"/>
    <property type="match status" value="1"/>
</dbReference>
<evidence type="ECO:0000256" key="4">
    <source>
        <dbReference type="ARBA" id="ARBA00023002"/>
    </source>
</evidence>
<sequence length="243" mass="25500">MVDVVLAGGRSTMQELPPGGQCSPIAGVLLSQKPGSQLASTAVVAGASPTSMALLRSIEPRVPPAPAMLSALALPGWDHSLLQLQHLGPHINAKIVVLRASGGIGQPFSLLLNNSPLVSHLTLYNIAHIPGVATDLSHIETRVTVKGYLRPEKLANYLKDGCFNTIVVTLTAACAQHCTEAVICIISNSGFKKHGVYNANKTSGVTTLDDVRANTFIAELKGLDPARVNVPVFDNHAGKTIIP</sequence>
<keyword evidence="11" id="KW-1185">Reference proteome</keyword>
<evidence type="ECO:0000259" key="9">
    <source>
        <dbReference type="Pfam" id="PF02866"/>
    </source>
</evidence>
<comment type="similarity">
    <text evidence="1">Belongs to the LDH/MDH superfamily. MDH type 1 family.</text>
</comment>
<dbReference type="Gene3D" id="3.90.110.10">
    <property type="entry name" value="Lactate dehydrogenase/glycoside hydrolase, family 4, C-terminal"/>
    <property type="match status" value="1"/>
</dbReference>
<evidence type="ECO:0000256" key="6">
    <source>
        <dbReference type="RuleBase" id="RU003369"/>
    </source>
</evidence>
<dbReference type="EMBL" id="JAULJE010000001">
    <property type="protein sequence ID" value="KAK1346926.1"/>
    <property type="molecule type" value="Genomic_DNA"/>
</dbReference>
<proteinExistence type="inferred from homology"/>
<feature type="domain" description="Lactate/malate dehydrogenase N-terminal" evidence="8">
    <location>
        <begin position="94"/>
        <end position="160"/>
    </location>
</feature>
<dbReference type="InterPro" id="IPR022383">
    <property type="entry name" value="Lactate/malate_DH_C"/>
</dbReference>
<dbReference type="GO" id="GO:0030060">
    <property type="term" value="F:L-malate dehydrogenase (NAD+) activity"/>
    <property type="evidence" value="ECO:0007669"/>
    <property type="project" value="UniProtKB-EC"/>
</dbReference>
<evidence type="ECO:0000256" key="2">
    <source>
        <dbReference type="ARBA" id="ARBA00011738"/>
    </source>
</evidence>
<dbReference type="InterPro" id="IPR001236">
    <property type="entry name" value="Lactate/malate_DH_N"/>
</dbReference>
<dbReference type="PANTHER" id="PTHR11540:SF16">
    <property type="entry name" value="MALATE DEHYDROGENASE, MITOCHONDRIAL"/>
    <property type="match status" value="1"/>
</dbReference>
<name>A0AA40ICV7_CNENI</name>
<keyword evidence="5 7" id="KW-0520">NAD</keyword>
<evidence type="ECO:0000256" key="5">
    <source>
        <dbReference type="ARBA" id="ARBA00023027"/>
    </source>
</evidence>
<reference evidence="10" key="1">
    <citation type="submission" date="2023-06" db="EMBL/GenBank/DDBJ databases">
        <title>Reference genome for the Northern bat (Eptesicus nilssonii), a most northern bat species.</title>
        <authorList>
            <person name="Laine V.N."/>
            <person name="Pulliainen A.T."/>
            <person name="Lilley T.M."/>
        </authorList>
    </citation>
    <scope>NUCLEOTIDE SEQUENCE</scope>
    <source>
        <strain evidence="10">BLF_Eptnil</strain>
        <tissue evidence="10">Kidney</tissue>
    </source>
</reference>
<evidence type="ECO:0000259" key="8">
    <source>
        <dbReference type="Pfam" id="PF00056"/>
    </source>
</evidence>
<dbReference type="InterPro" id="IPR015955">
    <property type="entry name" value="Lactate_DH/Glyco_Ohase_4_C"/>
</dbReference>
<protein>
    <recommendedName>
        <fullName evidence="7">Malate dehydrogenase</fullName>
        <ecNumber evidence="7">1.1.1.37</ecNumber>
    </recommendedName>
</protein>
<organism evidence="10 11">
    <name type="scientific">Cnephaeus nilssonii</name>
    <name type="common">Northern bat</name>
    <name type="synonym">Eptesicus nilssonii</name>
    <dbReference type="NCBI Taxonomy" id="3371016"/>
    <lineage>
        <taxon>Eukaryota</taxon>
        <taxon>Metazoa</taxon>
        <taxon>Chordata</taxon>
        <taxon>Craniata</taxon>
        <taxon>Vertebrata</taxon>
        <taxon>Euteleostomi</taxon>
        <taxon>Mammalia</taxon>
        <taxon>Eutheria</taxon>
        <taxon>Laurasiatheria</taxon>
        <taxon>Chiroptera</taxon>
        <taxon>Yangochiroptera</taxon>
        <taxon>Vespertilionidae</taxon>
        <taxon>Cnephaeus</taxon>
    </lineage>
</organism>
<evidence type="ECO:0000256" key="7">
    <source>
        <dbReference type="RuleBase" id="RU003405"/>
    </source>
</evidence>
<keyword evidence="4 6" id="KW-0560">Oxidoreductase</keyword>
<dbReference type="Proteomes" id="UP001177744">
    <property type="component" value="Unassembled WGS sequence"/>
</dbReference>
<gene>
    <name evidence="10" type="ORF">QTO34_000786</name>
</gene>
<comment type="caution">
    <text evidence="10">The sequence shown here is derived from an EMBL/GenBank/DDBJ whole genome shotgun (WGS) entry which is preliminary data.</text>
</comment>
<dbReference type="PANTHER" id="PTHR11540">
    <property type="entry name" value="MALATE AND LACTATE DEHYDROGENASE"/>
    <property type="match status" value="1"/>
</dbReference>
<feature type="domain" description="Lactate/malate dehydrogenase C-terminal" evidence="9">
    <location>
        <begin position="206"/>
        <end position="238"/>
    </location>
</feature>